<comment type="caution">
    <text evidence="1">The sequence shown here is derived from an EMBL/GenBank/DDBJ whole genome shotgun (WGS) entry which is preliminary data.</text>
</comment>
<organism evidence="1 2">
    <name type="scientific">Ficus carica</name>
    <name type="common">Common fig</name>
    <dbReference type="NCBI Taxonomy" id="3494"/>
    <lineage>
        <taxon>Eukaryota</taxon>
        <taxon>Viridiplantae</taxon>
        <taxon>Streptophyta</taxon>
        <taxon>Embryophyta</taxon>
        <taxon>Tracheophyta</taxon>
        <taxon>Spermatophyta</taxon>
        <taxon>Magnoliopsida</taxon>
        <taxon>eudicotyledons</taxon>
        <taxon>Gunneridae</taxon>
        <taxon>Pentapetalae</taxon>
        <taxon>rosids</taxon>
        <taxon>fabids</taxon>
        <taxon>Rosales</taxon>
        <taxon>Moraceae</taxon>
        <taxon>Ficeae</taxon>
        <taxon>Ficus</taxon>
    </lineage>
</organism>
<reference evidence="1" key="1">
    <citation type="submission" date="2023-07" db="EMBL/GenBank/DDBJ databases">
        <title>draft genome sequence of fig (Ficus carica).</title>
        <authorList>
            <person name="Takahashi T."/>
            <person name="Nishimura K."/>
        </authorList>
    </citation>
    <scope>NUCLEOTIDE SEQUENCE</scope>
</reference>
<dbReference type="EMBL" id="BTGU01007657">
    <property type="protein sequence ID" value="GMN20153.1"/>
    <property type="molecule type" value="Genomic_DNA"/>
</dbReference>
<evidence type="ECO:0000313" key="2">
    <source>
        <dbReference type="Proteomes" id="UP001187192"/>
    </source>
</evidence>
<evidence type="ECO:0000313" key="1">
    <source>
        <dbReference type="EMBL" id="GMN20153.1"/>
    </source>
</evidence>
<keyword evidence="2" id="KW-1185">Reference proteome</keyword>
<accession>A0AA88CHJ8</accession>
<dbReference type="Proteomes" id="UP001187192">
    <property type="component" value="Unassembled WGS sequence"/>
</dbReference>
<protein>
    <submittedName>
        <fullName evidence="1">Uncharacterized protein</fullName>
    </submittedName>
</protein>
<proteinExistence type="predicted"/>
<gene>
    <name evidence="1" type="ORF">TIFTF001_050009</name>
</gene>
<name>A0AA88CHJ8_FICCA</name>
<dbReference type="AlphaFoldDB" id="A0AA88CHJ8"/>
<sequence>MVDLAGDRPMYTVDYFTSAVTPRYLAALREEFRIPDKVDFMVPGEGDLPSRPPPGYIALSAEYFRAGLHLPFHPYLRRALTRLNVALSHPGFKGTFITGCLDSDKQFKHLWFYSGGRWLHGHLPYDEVPRSERVPVVFRRGYVWTRAPHIPELTL</sequence>